<dbReference type="PANTHER" id="PTHR43648">
    <property type="entry name" value="ELECTRON TRANSFER FLAVOPROTEIN BETA SUBUNIT LYSINE METHYLTRANSFERASE"/>
    <property type="match status" value="1"/>
</dbReference>
<gene>
    <name evidence="4" type="ORF">J2S66_002216</name>
</gene>
<dbReference type="SUPFAM" id="SSF53335">
    <property type="entry name" value="S-adenosyl-L-methionine-dependent methyltransferases"/>
    <property type="match status" value="1"/>
</dbReference>
<evidence type="ECO:0000256" key="2">
    <source>
        <dbReference type="ARBA" id="ARBA00022679"/>
    </source>
</evidence>
<dbReference type="InterPro" id="IPR050078">
    <property type="entry name" value="Ribosomal_L11_MeTrfase_PrmA"/>
</dbReference>
<keyword evidence="2" id="KW-0808">Transferase</keyword>
<evidence type="ECO:0000256" key="3">
    <source>
        <dbReference type="SAM" id="MobiDB-lite"/>
    </source>
</evidence>
<evidence type="ECO:0000313" key="4">
    <source>
        <dbReference type="EMBL" id="MDR6593832.1"/>
    </source>
</evidence>
<organism evidence="4 5">
    <name type="scientific">Saccharothrix longispora</name>
    <dbReference type="NCBI Taxonomy" id="33920"/>
    <lineage>
        <taxon>Bacteria</taxon>
        <taxon>Bacillati</taxon>
        <taxon>Actinomycetota</taxon>
        <taxon>Actinomycetes</taxon>
        <taxon>Pseudonocardiales</taxon>
        <taxon>Pseudonocardiaceae</taxon>
        <taxon>Saccharothrix</taxon>
    </lineage>
</organism>
<keyword evidence="5" id="KW-1185">Reference proteome</keyword>
<keyword evidence="1" id="KW-0489">Methyltransferase</keyword>
<dbReference type="Pfam" id="PF06325">
    <property type="entry name" value="PrmA"/>
    <property type="match status" value="1"/>
</dbReference>
<feature type="region of interest" description="Disordered" evidence="3">
    <location>
        <begin position="198"/>
        <end position="217"/>
    </location>
</feature>
<evidence type="ECO:0000256" key="1">
    <source>
        <dbReference type="ARBA" id="ARBA00022603"/>
    </source>
</evidence>
<dbReference type="Gene3D" id="3.40.50.150">
    <property type="entry name" value="Vaccinia Virus protein VP39"/>
    <property type="match status" value="1"/>
</dbReference>
<reference evidence="4 5" key="1">
    <citation type="submission" date="2023-07" db="EMBL/GenBank/DDBJ databases">
        <title>Sequencing the genomes of 1000 actinobacteria strains.</title>
        <authorList>
            <person name="Klenk H.-P."/>
        </authorList>
    </citation>
    <scope>NUCLEOTIDE SEQUENCE [LARGE SCALE GENOMIC DNA]</scope>
    <source>
        <strain evidence="4 5">DSM 43749</strain>
    </source>
</reference>
<dbReference type="InterPro" id="IPR029063">
    <property type="entry name" value="SAM-dependent_MTases_sf"/>
</dbReference>
<dbReference type="PANTHER" id="PTHR43648:SF1">
    <property type="entry name" value="ELECTRON TRANSFER FLAVOPROTEIN BETA SUBUNIT LYSINE METHYLTRANSFERASE"/>
    <property type="match status" value="1"/>
</dbReference>
<sequence>MHDAHHLVGSTTTPLPTPLVPEITLHTADDVIALWHTTGTPEPPFWAFPWAGGQALARHVLDHPHLVAHRRVLDVACGSGLVAIAAALTGAHVTANDIDPLAAAATTLNAAANHVTLDTTTDDLLDTHPDVDVVLAGDVFYDRDMAARFTGFLLAAHHRGALVLVGDPQRSFAPRDWTRLATHPVPVSRDLEGVDVRNTSIWTPGPHQPRPHHPDHA</sequence>
<protein>
    <submittedName>
        <fullName evidence="4">Nicotinamide N-methyase</fullName>
    </submittedName>
</protein>
<dbReference type="RefSeq" id="WP_310306820.1">
    <property type="nucleotide sequence ID" value="NZ_BAAAXB010000001.1"/>
</dbReference>
<dbReference type="CDD" id="cd02440">
    <property type="entry name" value="AdoMet_MTases"/>
    <property type="match status" value="1"/>
</dbReference>
<proteinExistence type="predicted"/>
<name>A0ABU1PT58_9PSEU</name>
<accession>A0ABU1PT58</accession>
<comment type="caution">
    <text evidence="4">The sequence shown here is derived from an EMBL/GenBank/DDBJ whole genome shotgun (WGS) entry which is preliminary data.</text>
</comment>
<evidence type="ECO:0000313" key="5">
    <source>
        <dbReference type="Proteomes" id="UP001268819"/>
    </source>
</evidence>
<dbReference type="Proteomes" id="UP001268819">
    <property type="component" value="Unassembled WGS sequence"/>
</dbReference>
<dbReference type="EMBL" id="JAVDSG010000001">
    <property type="protein sequence ID" value="MDR6593832.1"/>
    <property type="molecule type" value="Genomic_DNA"/>
</dbReference>